<gene>
    <name evidence="3" type="ORF">VE01_01743</name>
</gene>
<accession>A0A1B8GWH8</accession>
<feature type="transmembrane region" description="Helical" evidence="2">
    <location>
        <begin position="32"/>
        <end position="57"/>
    </location>
</feature>
<evidence type="ECO:0000313" key="3">
    <source>
        <dbReference type="EMBL" id="OBU00184.1"/>
    </source>
</evidence>
<evidence type="ECO:0000313" key="4">
    <source>
        <dbReference type="Proteomes" id="UP000091956"/>
    </source>
</evidence>
<keyword evidence="2" id="KW-0812">Transmembrane</keyword>
<feature type="transmembrane region" description="Helical" evidence="2">
    <location>
        <begin position="135"/>
        <end position="156"/>
    </location>
</feature>
<dbReference type="AlphaFoldDB" id="A0A1B8GWH8"/>
<proteinExistence type="predicted"/>
<dbReference type="EMBL" id="KV460210">
    <property type="protein sequence ID" value="OBU00184.1"/>
    <property type="molecule type" value="Genomic_DNA"/>
</dbReference>
<feature type="region of interest" description="Disordered" evidence="1">
    <location>
        <begin position="1"/>
        <end position="21"/>
    </location>
</feature>
<evidence type="ECO:0000256" key="2">
    <source>
        <dbReference type="SAM" id="Phobius"/>
    </source>
</evidence>
<dbReference type="Proteomes" id="UP000091956">
    <property type="component" value="Unassembled WGS sequence"/>
</dbReference>
<protein>
    <recommendedName>
        <fullName evidence="5">Transmembrane protein</fullName>
    </recommendedName>
</protein>
<reference evidence="4" key="2">
    <citation type="journal article" date="2018" name="Nat. Commun.">
        <title>Extreme sensitivity to ultraviolet light in the fungal pathogen causing white-nose syndrome of bats.</title>
        <authorList>
            <person name="Palmer J.M."/>
            <person name="Drees K.P."/>
            <person name="Foster J.T."/>
            <person name="Lindner D.L."/>
        </authorList>
    </citation>
    <scope>NUCLEOTIDE SEQUENCE [LARGE SCALE GENOMIC DNA]</scope>
    <source>
        <strain evidence="4">UAMH 10579</strain>
    </source>
</reference>
<keyword evidence="4" id="KW-1185">Reference proteome</keyword>
<dbReference type="OrthoDB" id="3436026at2759"/>
<dbReference type="RefSeq" id="XP_018133916.1">
    <property type="nucleotide sequence ID" value="XM_018271261.2"/>
</dbReference>
<keyword evidence="2" id="KW-1133">Transmembrane helix</keyword>
<organism evidence="3 4">
    <name type="scientific">Pseudogymnoascus verrucosus</name>
    <dbReference type="NCBI Taxonomy" id="342668"/>
    <lineage>
        <taxon>Eukaryota</taxon>
        <taxon>Fungi</taxon>
        <taxon>Dikarya</taxon>
        <taxon>Ascomycota</taxon>
        <taxon>Pezizomycotina</taxon>
        <taxon>Leotiomycetes</taxon>
        <taxon>Thelebolales</taxon>
        <taxon>Thelebolaceae</taxon>
        <taxon>Pseudogymnoascus</taxon>
    </lineage>
</organism>
<reference evidence="3 4" key="1">
    <citation type="submission" date="2016-03" db="EMBL/GenBank/DDBJ databases">
        <title>Comparative genomics of Pseudogymnoascus destructans, the fungus causing white-nose syndrome of bats.</title>
        <authorList>
            <person name="Palmer J.M."/>
            <person name="Drees K.P."/>
            <person name="Foster J.T."/>
            <person name="Lindner D.L."/>
        </authorList>
    </citation>
    <scope>NUCLEOTIDE SEQUENCE [LARGE SCALE GENOMIC DNA]</scope>
    <source>
        <strain evidence="3 4">UAMH 10579</strain>
    </source>
</reference>
<feature type="transmembrane region" description="Helical" evidence="2">
    <location>
        <begin position="100"/>
        <end position="123"/>
    </location>
</feature>
<feature type="transmembrane region" description="Helical" evidence="2">
    <location>
        <begin position="162"/>
        <end position="182"/>
    </location>
</feature>
<evidence type="ECO:0008006" key="5">
    <source>
        <dbReference type="Google" id="ProtNLM"/>
    </source>
</evidence>
<evidence type="ECO:0000256" key="1">
    <source>
        <dbReference type="SAM" id="MobiDB-lite"/>
    </source>
</evidence>
<name>A0A1B8GWH8_9PEZI</name>
<sequence>MSRTIETTTATPPQRDPSQSHVVVSRSPRQSAFCAIFTMLIAVLLFNLAAYTVTAIYTSLTSTPTVLSSTKLRASDCECPLPQQQQDWLVPAPAITKLCFIANLMLGMASGALLVVAFLWWMTSASEVSISVRNYALRWGIGAGIVGLVLVHILFMKRLVEGGGLVMAVNTILGLALTGLVFGTME</sequence>
<keyword evidence="2" id="KW-0472">Membrane</keyword>
<dbReference type="GeneID" id="28835129"/>